<dbReference type="PANTHER" id="PTHR42994">
    <property type="entry name" value="PEPTIDASE T"/>
    <property type="match status" value="1"/>
</dbReference>
<dbReference type="PANTHER" id="PTHR42994:SF2">
    <property type="entry name" value="PEPTIDASE"/>
    <property type="match status" value="1"/>
</dbReference>
<dbReference type="InterPro" id="IPR002933">
    <property type="entry name" value="Peptidase_M20"/>
</dbReference>
<evidence type="ECO:0000256" key="1">
    <source>
        <dbReference type="ARBA" id="ARBA00001947"/>
    </source>
</evidence>
<dbReference type="Gene3D" id="3.30.70.360">
    <property type="match status" value="1"/>
</dbReference>
<dbReference type="OrthoDB" id="9809784at2"/>
<dbReference type="NCBIfam" id="TIGR01883">
    <property type="entry name" value="PepT-like"/>
    <property type="match status" value="1"/>
</dbReference>
<feature type="domain" description="Peptidase M20 dimerisation" evidence="4">
    <location>
        <begin position="187"/>
        <end position="273"/>
    </location>
</feature>
<organism evidence="5 6">
    <name type="scientific">Trichlorobacter thiogenes</name>
    <dbReference type="NCBI Taxonomy" id="115783"/>
    <lineage>
        <taxon>Bacteria</taxon>
        <taxon>Pseudomonadati</taxon>
        <taxon>Thermodesulfobacteriota</taxon>
        <taxon>Desulfuromonadia</taxon>
        <taxon>Geobacterales</taxon>
        <taxon>Geobacteraceae</taxon>
        <taxon>Trichlorobacter</taxon>
    </lineage>
</organism>
<dbReference type="InterPro" id="IPR036264">
    <property type="entry name" value="Bact_exopeptidase_dim_dom"/>
</dbReference>
<dbReference type="InterPro" id="IPR010162">
    <property type="entry name" value="PepT-like"/>
</dbReference>
<dbReference type="GO" id="GO:0016787">
    <property type="term" value="F:hydrolase activity"/>
    <property type="evidence" value="ECO:0007669"/>
    <property type="project" value="UniProtKB-KW"/>
</dbReference>
<dbReference type="Pfam" id="PF01546">
    <property type="entry name" value="Peptidase_M20"/>
    <property type="match status" value="1"/>
</dbReference>
<dbReference type="InterPro" id="IPR011650">
    <property type="entry name" value="Peptidase_M20_dimer"/>
</dbReference>
<protein>
    <submittedName>
        <fullName evidence="5">Peptidase T-like protein</fullName>
    </submittedName>
</protein>
<keyword evidence="6" id="KW-1185">Reference proteome</keyword>
<dbReference type="Gene3D" id="3.40.630.10">
    <property type="entry name" value="Zn peptidases"/>
    <property type="match status" value="1"/>
</dbReference>
<gene>
    <name evidence="5" type="ORF">SAMN02745119_01827</name>
</gene>
<dbReference type="SUPFAM" id="SSF55031">
    <property type="entry name" value="Bacterial exopeptidase dimerisation domain"/>
    <property type="match status" value="1"/>
</dbReference>
<dbReference type="STRING" id="115783.SAMN02745119_01827"/>
<dbReference type="RefSeq" id="WP_078790125.1">
    <property type="nucleotide sequence ID" value="NZ_FUWR01000008.1"/>
</dbReference>
<name>A0A1T4P183_9BACT</name>
<evidence type="ECO:0000256" key="2">
    <source>
        <dbReference type="ARBA" id="ARBA00022801"/>
    </source>
</evidence>
<comment type="cofactor">
    <cofactor evidence="1">
        <name>Zn(2+)</name>
        <dbReference type="ChEBI" id="CHEBI:29105"/>
    </cofactor>
</comment>
<keyword evidence="2" id="KW-0378">Hydrolase</keyword>
<dbReference type="AlphaFoldDB" id="A0A1T4P183"/>
<sequence>MIPDINAKRLMNTFMELCSIDAESARERAMADHLTALLTGLGFAVTEDDAGARLGGNAGNLYATLPGTGLGETLLFSCHMDRVVPGCGVRPQIKGEYIVSDGSTVLGADDVAGLAAVLEGITLFREQGLPHPPLEVVFSVAEELSLLGIEQFDMEQLVSRCGFVLDAGGPVGEIVVKAPEQVRLSAVIHGRAAHSGIAPEEGISAIQIAATAISRMRLLRVDDETTANIGSIRADGPTNIVPDRCELSAEARSTDPARLAAQVAAMRQALEDATLTAGGRVEISVRSNYRSYQLDLNSAPVRRAEAAARSLGLPVRHRSTGGGSDANFFNECGIPTAVLCCGFEKVHTCQERMPVEQLTLLARWVAAILAGDEH</sequence>
<evidence type="ECO:0000259" key="4">
    <source>
        <dbReference type="Pfam" id="PF07687"/>
    </source>
</evidence>
<reference evidence="6" key="1">
    <citation type="submission" date="2017-02" db="EMBL/GenBank/DDBJ databases">
        <authorList>
            <person name="Varghese N."/>
            <person name="Submissions S."/>
        </authorList>
    </citation>
    <scope>NUCLEOTIDE SEQUENCE [LARGE SCALE GENOMIC DNA]</scope>
    <source>
        <strain evidence="6">ATCC BAA-34</strain>
    </source>
</reference>
<evidence type="ECO:0000313" key="5">
    <source>
        <dbReference type="EMBL" id="SJZ85285.1"/>
    </source>
</evidence>
<proteinExistence type="predicted"/>
<accession>A0A1T4P183</accession>
<dbReference type="SUPFAM" id="SSF53187">
    <property type="entry name" value="Zn-dependent exopeptidases"/>
    <property type="match status" value="1"/>
</dbReference>
<dbReference type="Proteomes" id="UP000190102">
    <property type="component" value="Unassembled WGS sequence"/>
</dbReference>
<evidence type="ECO:0000256" key="3">
    <source>
        <dbReference type="ARBA" id="ARBA00022833"/>
    </source>
</evidence>
<evidence type="ECO:0000313" key="6">
    <source>
        <dbReference type="Proteomes" id="UP000190102"/>
    </source>
</evidence>
<dbReference type="EMBL" id="FUWR01000008">
    <property type="protein sequence ID" value="SJZ85285.1"/>
    <property type="molecule type" value="Genomic_DNA"/>
</dbReference>
<dbReference type="Pfam" id="PF07687">
    <property type="entry name" value="M20_dimer"/>
    <property type="match status" value="1"/>
</dbReference>
<keyword evidence="3" id="KW-0862">Zinc</keyword>